<sequence length="321" mass="34969">MIVTCAAILGVDFLTFPRKFCKSINSGVTLMDLGVGGIIFTSGMVSSHSKGRPNKQESLVAAVGRAALHSGPLGIFGLIRLVFMSLTNLHVSETEYGLHWNFYMTLMVVFVLGELVCGFTRHPYKAGAVGLLLLCCYQIIISVADLDEWMMEGPRTNFFSANREGIFGSIGFLCLFLMAVAVGHFVITRAPTQETKPDFALLFICFGLSLQEGFGLLARRRFVNLTWVAFVGGIELFAVGTAALADALAARVCPLLALRGTNDNQLIIFLIANVCVGAVNMSIRTLLQPAVVVWLIMTSYMFLLFICAHILGAADKRIRIL</sequence>
<name>U6LAY8_9EIME</name>
<keyword evidence="7" id="KW-1185">Reference proteome</keyword>
<dbReference type="InterPro" id="IPR009447">
    <property type="entry name" value="PIGW/GWT1"/>
</dbReference>
<keyword evidence="4 5" id="KW-0472">Membrane</keyword>
<dbReference type="GO" id="GO:0032216">
    <property type="term" value="F:glucosaminyl-phosphatidylinositol O-acyltransferase activity"/>
    <property type="evidence" value="ECO:0007669"/>
    <property type="project" value="TreeGrafter"/>
</dbReference>
<reference evidence="6" key="2">
    <citation type="submission" date="2013-10" db="EMBL/GenBank/DDBJ databases">
        <authorList>
            <person name="Aslett M."/>
        </authorList>
    </citation>
    <scope>NUCLEOTIDE SEQUENCE [LARGE SCALE GENOMIC DNA]</scope>
    <source>
        <strain evidence="6">Houghton</strain>
    </source>
</reference>
<feature type="transmembrane region" description="Helical" evidence="5">
    <location>
        <begin position="166"/>
        <end position="187"/>
    </location>
</feature>
<dbReference type="AlphaFoldDB" id="U6LAY8"/>
<keyword evidence="2 5" id="KW-0812">Transmembrane</keyword>
<feature type="transmembrane region" description="Helical" evidence="5">
    <location>
        <begin position="126"/>
        <end position="146"/>
    </location>
</feature>
<feature type="transmembrane region" description="Helical" evidence="5">
    <location>
        <begin position="66"/>
        <end position="86"/>
    </location>
</feature>
<feature type="transmembrane region" description="Helical" evidence="5">
    <location>
        <begin position="293"/>
        <end position="314"/>
    </location>
</feature>
<dbReference type="VEuPathDB" id="ToxoDB:EBH_0027130"/>
<dbReference type="GO" id="GO:0072659">
    <property type="term" value="P:protein localization to plasma membrane"/>
    <property type="evidence" value="ECO:0007669"/>
    <property type="project" value="TreeGrafter"/>
</dbReference>
<reference evidence="6" key="1">
    <citation type="submission" date="2013-10" db="EMBL/GenBank/DDBJ databases">
        <title>Genomic analysis of the causative agents of coccidiosis in chickens.</title>
        <authorList>
            <person name="Reid A.J."/>
            <person name="Blake D."/>
            <person name="Billington K."/>
            <person name="Browne H."/>
            <person name="Dunn M."/>
            <person name="Hung S."/>
            <person name="Kawahara F."/>
            <person name="Miranda-Saavedra D."/>
            <person name="Mourier T."/>
            <person name="Nagra H."/>
            <person name="Otto T.D."/>
            <person name="Rawlings N."/>
            <person name="Sanchez A."/>
            <person name="Sanders M."/>
            <person name="Subramaniam C."/>
            <person name="Tay Y."/>
            <person name="Dear P."/>
            <person name="Doerig C."/>
            <person name="Gruber A."/>
            <person name="Parkinson J."/>
            <person name="Shirley M."/>
            <person name="Wan K.L."/>
            <person name="Berriman M."/>
            <person name="Tomley F."/>
            <person name="Pain A."/>
        </authorList>
    </citation>
    <scope>NUCLEOTIDE SEQUENCE [LARGE SCALE GENOMIC DNA]</scope>
    <source>
        <strain evidence="6">Houghton</strain>
    </source>
</reference>
<feature type="transmembrane region" description="Helical" evidence="5">
    <location>
        <begin position="199"/>
        <end position="218"/>
    </location>
</feature>
<evidence type="ECO:0000313" key="7">
    <source>
        <dbReference type="Proteomes" id="UP000030750"/>
    </source>
</evidence>
<accession>U6LAY8</accession>
<keyword evidence="3 5" id="KW-1133">Transmembrane helix</keyword>
<feature type="transmembrane region" description="Helical" evidence="5">
    <location>
        <begin position="266"/>
        <end position="287"/>
    </location>
</feature>
<dbReference type="GO" id="GO:0005783">
    <property type="term" value="C:endoplasmic reticulum"/>
    <property type="evidence" value="ECO:0007669"/>
    <property type="project" value="TreeGrafter"/>
</dbReference>
<dbReference type="GO" id="GO:0006506">
    <property type="term" value="P:GPI anchor biosynthetic process"/>
    <property type="evidence" value="ECO:0007669"/>
    <property type="project" value="InterPro"/>
</dbReference>
<evidence type="ECO:0000313" key="6">
    <source>
        <dbReference type="EMBL" id="CDJ46378.1"/>
    </source>
</evidence>
<organism evidence="6 7">
    <name type="scientific">Eimeria brunetti</name>
    <dbReference type="NCBI Taxonomy" id="51314"/>
    <lineage>
        <taxon>Eukaryota</taxon>
        <taxon>Sar</taxon>
        <taxon>Alveolata</taxon>
        <taxon>Apicomplexa</taxon>
        <taxon>Conoidasida</taxon>
        <taxon>Coccidia</taxon>
        <taxon>Eucoccidiorida</taxon>
        <taxon>Eimeriorina</taxon>
        <taxon>Eimeriidae</taxon>
        <taxon>Eimeria</taxon>
    </lineage>
</organism>
<dbReference type="PANTHER" id="PTHR20661">
    <property type="entry name" value="PHOSPHATIDYLINOSITOL-GLYCAN BIOSYNTHESIS CLASS W PROTEIN"/>
    <property type="match status" value="1"/>
</dbReference>
<evidence type="ECO:0000256" key="4">
    <source>
        <dbReference type="ARBA" id="ARBA00023136"/>
    </source>
</evidence>
<dbReference type="GO" id="GO:0016020">
    <property type="term" value="C:membrane"/>
    <property type="evidence" value="ECO:0007669"/>
    <property type="project" value="UniProtKB-SubCell"/>
</dbReference>
<protein>
    <recommendedName>
        <fullName evidence="8">GPI-anchored wall transfer protein 1</fullName>
    </recommendedName>
</protein>
<evidence type="ECO:0008006" key="8">
    <source>
        <dbReference type="Google" id="ProtNLM"/>
    </source>
</evidence>
<dbReference type="EMBL" id="HG710369">
    <property type="protein sequence ID" value="CDJ46378.1"/>
    <property type="molecule type" value="Genomic_DNA"/>
</dbReference>
<feature type="transmembrane region" description="Helical" evidence="5">
    <location>
        <begin position="98"/>
        <end position="119"/>
    </location>
</feature>
<dbReference type="PANTHER" id="PTHR20661:SF0">
    <property type="entry name" value="PHOSPHATIDYLINOSITOL-GLYCAN BIOSYNTHESIS CLASS W PROTEIN"/>
    <property type="match status" value="1"/>
</dbReference>
<dbReference type="Proteomes" id="UP000030750">
    <property type="component" value="Unassembled WGS sequence"/>
</dbReference>
<evidence type="ECO:0000256" key="5">
    <source>
        <dbReference type="SAM" id="Phobius"/>
    </source>
</evidence>
<dbReference type="Pfam" id="PF06423">
    <property type="entry name" value="GWT1"/>
    <property type="match status" value="1"/>
</dbReference>
<dbReference type="OrthoDB" id="15270at2759"/>
<gene>
    <name evidence="6" type="ORF">EBH_0027130</name>
</gene>
<evidence type="ECO:0000256" key="2">
    <source>
        <dbReference type="ARBA" id="ARBA00022692"/>
    </source>
</evidence>
<evidence type="ECO:0000256" key="3">
    <source>
        <dbReference type="ARBA" id="ARBA00022989"/>
    </source>
</evidence>
<evidence type="ECO:0000256" key="1">
    <source>
        <dbReference type="ARBA" id="ARBA00004141"/>
    </source>
</evidence>
<comment type="subcellular location">
    <subcellularLocation>
        <location evidence="1">Membrane</location>
        <topology evidence="1">Multi-pass membrane protein</topology>
    </subcellularLocation>
</comment>
<feature type="transmembrane region" description="Helical" evidence="5">
    <location>
        <begin position="224"/>
        <end position="245"/>
    </location>
</feature>
<proteinExistence type="predicted"/>